<feature type="domain" description="Fido" evidence="1">
    <location>
        <begin position="97"/>
        <end position="239"/>
    </location>
</feature>
<dbReference type="STRING" id="762967.HMPREF9440_01293"/>
<dbReference type="PROSITE" id="PS51459">
    <property type="entry name" value="FIDO"/>
    <property type="match status" value="1"/>
</dbReference>
<dbReference type="Gene3D" id="1.10.3290.10">
    <property type="entry name" value="Fido-like domain"/>
    <property type="match status" value="1"/>
</dbReference>
<dbReference type="AlphaFoldDB" id="H3KEX8"/>
<comment type="caution">
    <text evidence="2">The sequence shown here is derived from an EMBL/GenBank/DDBJ whole genome shotgun (WGS) entry which is preliminary data.</text>
</comment>
<sequence length="251" mass="27228">MEAGRGGVERDCSGLKPLPTMDGRRAALTAFRANLPEITAAALRLFEDLPVTADEVRAVRDGEALSSIHHLDGVGRLQVRNFHDAAEGLLGMDAFRLDADHLAALHAACAREDALTWGVFRTSPVTIAGSDRLPPEPEDLPGLADRGFRFLREAVSDPRERAVAAFLFTARSQFFFDANKRTGLLAMEGVLLAAGFPPLILPADEAGARNPEGATGFYARLRDFYRTGDAAPMMRFFAKRVRAVTGHRAKA</sequence>
<keyword evidence="3" id="KW-1185">Reference proteome</keyword>
<accession>H3KEX8</accession>
<dbReference type="Pfam" id="PF02661">
    <property type="entry name" value="Fic"/>
    <property type="match status" value="1"/>
</dbReference>
<dbReference type="HOGENOM" id="CLU_1106661_0_0_4"/>
<name>H3KEX8_9BURK</name>
<dbReference type="SUPFAM" id="SSF140931">
    <property type="entry name" value="Fic-like"/>
    <property type="match status" value="1"/>
</dbReference>
<evidence type="ECO:0000313" key="2">
    <source>
        <dbReference type="EMBL" id="EHY31323.1"/>
    </source>
</evidence>
<dbReference type="InterPro" id="IPR036597">
    <property type="entry name" value="Fido-like_dom_sf"/>
</dbReference>
<evidence type="ECO:0000313" key="3">
    <source>
        <dbReference type="Proteomes" id="UP000004956"/>
    </source>
</evidence>
<proteinExistence type="predicted"/>
<dbReference type="EMBL" id="AFBQ01000179">
    <property type="protein sequence ID" value="EHY31323.1"/>
    <property type="molecule type" value="Genomic_DNA"/>
</dbReference>
<organism evidence="2 3">
    <name type="scientific">Sutterella parvirubra YIT 11816</name>
    <dbReference type="NCBI Taxonomy" id="762967"/>
    <lineage>
        <taxon>Bacteria</taxon>
        <taxon>Pseudomonadati</taxon>
        <taxon>Pseudomonadota</taxon>
        <taxon>Betaproteobacteria</taxon>
        <taxon>Burkholderiales</taxon>
        <taxon>Sutterellaceae</taxon>
        <taxon>Sutterella</taxon>
    </lineage>
</organism>
<evidence type="ECO:0000259" key="1">
    <source>
        <dbReference type="PROSITE" id="PS51459"/>
    </source>
</evidence>
<dbReference type="PATRIC" id="fig|762967.3.peg.1016"/>
<reference evidence="2 3" key="1">
    <citation type="submission" date="2011-11" db="EMBL/GenBank/DDBJ databases">
        <authorList>
            <person name="Weinstock G."/>
            <person name="Sodergren E."/>
            <person name="Clifton S."/>
            <person name="Fulton L."/>
            <person name="Fulton B."/>
            <person name="Courtney L."/>
            <person name="Fronick C."/>
            <person name="Harrison M."/>
            <person name="Strong C."/>
            <person name="Farmer C."/>
            <person name="Delahaunty K."/>
            <person name="Markovic C."/>
            <person name="Hall O."/>
            <person name="Minx P."/>
            <person name="Tomlinson C."/>
            <person name="Mitreva M."/>
            <person name="Hou S."/>
            <person name="Chen J."/>
            <person name="Wollam A."/>
            <person name="Pepin K.H."/>
            <person name="Johnson M."/>
            <person name="Bhonagiri V."/>
            <person name="Zhang X."/>
            <person name="Suruliraj S."/>
            <person name="Warren W."/>
            <person name="Chinwalla A."/>
            <person name="Mardis E.R."/>
            <person name="Wilson R.K."/>
        </authorList>
    </citation>
    <scope>NUCLEOTIDE SEQUENCE [LARGE SCALE GENOMIC DNA]</scope>
    <source>
        <strain evidence="2 3">YIT 11816</strain>
    </source>
</reference>
<protein>
    <submittedName>
        <fullName evidence="2">Fic family protein</fullName>
    </submittedName>
</protein>
<dbReference type="Proteomes" id="UP000004956">
    <property type="component" value="Unassembled WGS sequence"/>
</dbReference>
<gene>
    <name evidence="2" type="ORF">HMPREF9440_01293</name>
</gene>
<dbReference type="InterPro" id="IPR003812">
    <property type="entry name" value="Fido"/>
</dbReference>